<name>A0A1Y2BGA9_9FUNG</name>
<keyword evidence="1" id="KW-1133">Transmembrane helix</keyword>
<reference evidence="2 3" key="1">
    <citation type="submission" date="2016-07" db="EMBL/GenBank/DDBJ databases">
        <title>Pervasive Adenine N6-methylation of Active Genes in Fungi.</title>
        <authorList>
            <consortium name="DOE Joint Genome Institute"/>
            <person name="Mondo S.J."/>
            <person name="Dannebaum R.O."/>
            <person name="Kuo R.C."/>
            <person name="Labutti K."/>
            <person name="Haridas S."/>
            <person name="Kuo A."/>
            <person name="Salamov A."/>
            <person name="Ahrendt S.R."/>
            <person name="Lipzen A."/>
            <person name="Sullivan W."/>
            <person name="Andreopoulos W.B."/>
            <person name="Clum A."/>
            <person name="Lindquist E."/>
            <person name="Daum C."/>
            <person name="Ramamoorthy G.K."/>
            <person name="Gryganskyi A."/>
            <person name="Culley D."/>
            <person name="Magnuson J.K."/>
            <person name="James T.Y."/>
            <person name="O'Malley M.A."/>
            <person name="Stajich J.E."/>
            <person name="Spatafora J.W."/>
            <person name="Visel A."/>
            <person name="Grigoriev I.V."/>
        </authorList>
    </citation>
    <scope>NUCLEOTIDE SEQUENCE [LARGE SCALE GENOMIC DNA]</scope>
    <source>
        <strain evidence="2 3">JEL800</strain>
    </source>
</reference>
<keyword evidence="1" id="KW-0472">Membrane</keyword>
<feature type="transmembrane region" description="Helical" evidence="1">
    <location>
        <begin position="84"/>
        <end position="102"/>
    </location>
</feature>
<accession>A0A1Y2BGA9</accession>
<sequence>MSGLSRCGVQVFIPVLLHRSTDLPVPVPALLWSSWLVLRSTGHKYSVPVFYLSFPYSYLAYFCYLLDWDWQQRKPWIRPRAYGYGRVSVAFCPIQLGLYLLAT</sequence>
<keyword evidence="3" id="KW-1185">Reference proteome</keyword>
<dbReference type="EMBL" id="MCGO01000066">
    <property type="protein sequence ID" value="ORY33858.1"/>
    <property type="molecule type" value="Genomic_DNA"/>
</dbReference>
<proteinExistence type="predicted"/>
<evidence type="ECO:0000313" key="3">
    <source>
        <dbReference type="Proteomes" id="UP000193642"/>
    </source>
</evidence>
<keyword evidence="1" id="KW-0812">Transmembrane</keyword>
<dbReference type="AlphaFoldDB" id="A0A1Y2BGA9"/>
<feature type="transmembrane region" description="Helical" evidence="1">
    <location>
        <begin position="45"/>
        <end position="64"/>
    </location>
</feature>
<comment type="caution">
    <text evidence="2">The sequence shown here is derived from an EMBL/GenBank/DDBJ whole genome shotgun (WGS) entry which is preliminary data.</text>
</comment>
<evidence type="ECO:0000313" key="2">
    <source>
        <dbReference type="EMBL" id="ORY33858.1"/>
    </source>
</evidence>
<evidence type="ECO:0000256" key="1">
    <source>
        <dbReference type="SAM" id="Phobius"/>
    </source>
</evidence>
<gene>
    <name evidence="2" type="ORF">BCR33DRAFT_516878</name>
</gene>
<organism evidence="2 3">
    <name type="scientific">Rhizoclosmatium globosum</name>
    <dbReference type="NCBI Taxonomy" id="329046"/>
    <lineage>
        <taxon>Eukaryota</taxon>
        <taxon>Fungi</taxon>
        <taxon>Fungi incertae sedis</taxon>
        <taxon>Chytridiomycota</taxon>
        <taxon>Chytridiomycota incertae sedis</taxon>
        <taxon>Chytridiomycetes</taxon>
        <taxon>Chytridiales</taxon>
        <taxon>Chytriomycetaceae</taxon>
        <taxon>Rhizoclosmatium</taxon>
    </lineage>
</organism>
<protein>
    <submittedName>
        <fullName evidence="2">Uncharacterized protein</fullName>
    </submittedName>
</protein>
<dbReference type="Proteomes" id="UP000193642">
    <property type="component" value="Unassembled WGS sequence"/>
</dbReference>